<dbReference type="OrthoDB" id="7107802at2"/>
<name>A0A444GMM3_9FLAO</name>
<keyword evidence="2" id="KW-1185">Reference proteome</keyword>
<proteinExistence type="predicted"/>
<organism evidence="1 2">
    <name type="scientific">Flavobacterium cerinum</name>
    <dbReference type="NCBI Taxonomy" id="2502784"/>
    <lineage>
        <taxon>Bacteria</taxon>
        <taxon>Pseudomonadati</taxon>
        <taxon>Bacteroidota</taxon>
        <taxon>Flavobacteriia</taxon>
        <taxon>Flavobacteriales</taxon>
        <taxon>Flavobacteriaceae</taxon>
        <taxon>Flavobacterium</taxon>
    </lineage>
</organism>
<protein>
    <submittedName>
        <fullName evidence="1">Uncharacterized protein</fullName>
    </submittedName>
</protein>
<evidence type="ECO:0000313" key="1">
    <source>
        <dbReference type="EMBL" id="RWW92187.1"/>
    </source>
</evidence>
<evidence type="ECO:0000313" key="2">
    <source>
        <dbReference type="Proteomes" id="UP000287527"/>
    </source>
</evidence>
<gene>
    <name evidence="1" type="ORF">EPI11_16310</name>
</gene>
<dbReference type="AlphaFoldDB" id="A0A444GMM3"/>
<sequence>MKYTEGQYYKEIKNHLIGTSIVEVYYEVLNSYDELDPYEDWKLSEDIHSVDMNIIFKLDNGKLIQIFWDNNFDCYGVGLEVLPVFEERESVKLINVSENENVLKFKENKIVDVLIHWDEIEVGSNWFFFSKQKKCNGVPLVWQVKFENNTDIWIATLEIFDVEAPYYWANHLTVFFNEEDVRKYKLNSDKGISINSVI</sequence>
<dbReference type="Proteomes" id="UP000287527">
    <property type="component" value="Unassembled WGS sequence"/>
</dbReference>
<accession>A0A444GMM3</accession>
<reference evidence="1 2" key="1">
    <citation type="submission" date="2019-01" db="EMBL/GenBank/DDBJ databases">
        <title>Flavobacterium sp. nov.,isolated from freshwater.</title>
        <authorList>
            <person name="Zhang R."/>
            <person name="Du Z.-J."/>
        </authorList>
    </citation>
    <scope>NUCLEOTIDE SEQUENCE [LARGE SCALE GENOMIC DNA]</scope>
    <source>
        <strain evidence="1 2">1E403</strain>
    </source>
</reference>
<dbReference type="EMBL" id="SBII01000013">
    <property type="protein sequence ID" value="RWW92187.1"/>
    <property type="molecule type" value="Genomic_DNA"/>
</dbReference>
<dbReference type="RefSeq" id="WP_128391051.1">
    <property type="nucleotide sequence ID" value="NZ_SBII01000013.1"/>
</dbReference>
<comment type="caution">
    <text evidence="1">The sequence shown here is derived from an EMBL/GenBank/DDBJ whole genome shotgun (WGS) entry which is preliminary data.</text>
</comment>